<sequence>MLKSQRAYIFIVVLIFFVKTTVYGQQYFLWDDQPAKDWMTEAYPIGNGRIGAMIFGGVNQEHIQFNENSLWTGNEQETGEYQAFGEVFVEFGQVGAKPFSNYSRKLDLDQALHHITYNQDNQKRSRRYFASNPDQVMVMEYTNENKKSLNATIRLKDSHGKLTKSIAGDLVFSGVLSNGMEYAARLHVKTEGGEVLETKGEDGEIFIQVQSADKIVILLSAATDYANTRSTNWKANEKPLEANKRYIQEAAKYHFDQLLTRHLKDYQSLFARVQLQLGTEDLSQELTTKKLLQHYKQKPSPALESLIYQYGRYLLISSSRKGGLPANLQGLWNNSNTPPWRSDYHSNINVQMNYWPAEVANLSESAWPYLDYINSMREVKKENTQKEFPGVRGWTVRTENNIFGGESFSWNTPGSAWYAQALWEHYAFNRDKAYLRDFAYPILKEICQFWDDRLVRRDDGTVVAPMGWSPEHGPTEDAVSYDHQIIFDLFTNYVEACQILQIDKAYGKHIETLRNALLKPKIGKWGQLQEWETDRDDPNDKHRHVSHLFGLYPGRQISKWETPELANAAKVTLNARGDESTGWSMAWKVAFWGRLQDGNHAYQILKNFINLVGGEGIDYDNGGGVYANLLCAHPPFQIDGNLGYVAAVSEMIVQSQNNMIELLPALPDNWKDGKIKGLKARGNILIHELIWKNKEVESVVLKSLEHQTIQLLSATVLKDAKLMKEVNGKYIYQIQLKPNQSLKLTKAVKN</sequence>
<dbReference type="Proteomes" id="UP001409291">
    <property type="component" value="Unassembled WGS sequence"/>
</dbReference>
<proteinExistence type="predicted"/>
<evidence type="ECO:0000259" key="1">
    <source>
        <dbReference type="Pfam" id="PF14498"/>
    </source>
</evidence>
<evidence type="ECO:0000259" key="3">
    <source>
        <dbReference type="Pfam" id="PF22124"/>
    </source>
</evidence>
<feature type="domain" description="Glycosyl hydrolase family 95 N-terminal" evidence="1">
    <location>
        <begin position="29"/>
        <end position="77"/>
    </location>
</feature>
<dbReference type="SUPFAM" id="SSF48208">
    <property type="entry name" value="Six-hairpin glycosidases"/>
    <property type="match status" value="1"/>
</dbReference>
<dbReference type="PANTHER" id="PTHR31084:SF19">
    <property type="entry name" value="GLYCOSYL HYDROLASE FAMILY 95 N-TERMINAL DOMAIN-CONTAINING PROTEIN"/>
    <property type="match status" value="1"/>
</dbReference>
<dbReference type="PANTHER" id="PTHR31084">
    <property type="entry name" value="ALPHA-L-FUCOSIDASE 2"/>
    <property type="match status" value="1"/>
</dbReference>
<feature type="domain" description="Alpha fucosidase A-like C-terminal" evidence="2">
    <location>
        <begin position="654"/>
        <end position="726"/>
    </location>
</feature>
<organism evidence="4 5">
    <name type="scientific">Sphingobacterium kitahiroshimense</name>
    <dbReference type="NCBI Taxonomy" id="470446"/>
    <lineage>
        <taxon>Bacteria</taxon>
        <taxon>Pseudomonadati</taxon>
        <taxon>Bacteroidota</taxon>
        <taxon>Sphingobacteriia</taxon>
        <taxon>Sphingobacteriales</taxon>
        <taxon>Sphingobacteriaceae</taxon>
        <taxon>Sphingobacterium</taxon>
    </lineage>
</organism>
<feature type="domain" description="Glycosyl hydrolase family 95 catalytic" evidence="3">
    <location>
        <begin position="255"/>
        <end position="652"/>
    </location>
</feature>
<dbReference type="EMBL" id="JBDJNQ010000009">
    <property type="protein sequence ID" value="MEN5379291.1"/>
    <property type="molecule type" value="Genomic_DNA"/>
</dbReference>
<dbReference type="Gene3D" id="1.50.10.10">
    <property type="match status" value="1"/>
</dbReference>
<evidence type="ECO:0000313" key="5">
    <source>
        <dbReference type="Proteomes" id="UP001409291"/>
    </source>
</evidence>
<dbReference type="Pfam" id="PF22124">
    <property type="entry name" value="Glyco_hydro_95_cat"/>
    <property type="match status" value="1"/>
</dbReference>
<dbReference type="InterPro" id="IPR054363">
    <property type="entry name" value="GH95_cat"/>
</dbReference>
<gene>
    <name evidence="4" type="ORF">ABE541_18645</name>
</gene>
<evidence type="ECO:0000259" key="2">
    <source>
        <dbReference type="Pfam" id="PF21307"/>
    </source>
</evidence>
<dbReference type="GO" id="GO:0016787">
    <property type="term" value="F:hydrolase activity"/>
    <property type="evidence" value="ECO:0007669"/>
    <property type="project" value="UniProtKB-KW"/>
</dbReference>
<name>A0ABV0BX77_9SPHI</name>
<dbReference type="PIRSF" id="PIRSF007663">
    <property type="entry name" value="UCP007663"/>
    <property type="match status" value="1"/>
</dbReference>
<accession>A0ABV0BX77</accession>
<dbReference type="RefSeq" id="WP_132767651.1">
    <property type="nucleotide sequence ID" value="NZ_JAOQNK010000001.1"/>
</dbReference>
<comment type="caution">
    <text evidence="4">The sequence shown here is derived from an EMBL/GenBank/DDBJ whole genome shotgun (WGS) entry which is preliminary data.</text>
</comment>
<dbReference type="InterPro" id="IPR012341">
    <property type="entry name" value="6hp_glycosidase-like_sf"/>
</dbReference>
<feature type="domain" description="Glycosyl hydrolase family 95 N-terminal" evidence="1">
    <location>
        <begin position="78"/>
        <end position="227"/>
    </location>
</feature>
<keyword evidence="4" id="KW-0378">Hydrolase</keyword>
<reference evidence="4 5" key="1">
    <citation type="submission" date="2024-04" db="EMBL/GenBank/DDBJ databases">
        <title>WGS of bacteria from Torrens River.</title>
        <authorList>
            <person name="Wyrsch E.R."/>
            <person name="Drigo B."/>
        </authorList>
    </citation>
    <scope>NUCLEOTIDE SEQUENCE [LARGE SCALE GENOMIC DNA]</scope>
    <source>
        <strain evidence="4 5">TWI391</strain>
    </source>
</reference>
<dbReference type="InterPro" id="IPR049053">
    <property type="entry name" value="AFCA-like_C"/>
</dbReference>
<keyword evidence="5" id="KW-1185">Reference proteome</keyword>
<protein>
    <submittedName>
        <fullName evidence="4">Glycoside hydrolase family 95 protein</fullName>
    </submittedName>
</protein>
<dbReference type="Pfam" id="PF14498">
    <property type="entry name" value="Glyco_hyd_65N_2"/>
    <property type="match status" value="2"/>
</dbReference>
<dbReference type="InterPro" id="IPR016518">
    <property type="entry name" value="Alpha-L-fucosidase"/>
</dbReference>
<dbReference type="InterPro" id="IPR027414">
    <property type="entry name" value="GH95_N_dom"/>
</dbReference>
<evidence type="ECO:0000313" key="4">
    <source>
        <dbReference type="EMBL" id="MEN5379291.1"/>
    </source>
</evidence>
<dbReference type="InterPro" id="IPR008928">
    <property type="entry name" value="6-hairpin_glycosidase_sf"/>
</dbReference>
<dbReference type="Pfam" id="PF21307">
    <property type="entry name" value="Glyco_hydro_95_C"/>
    <property type="match status" value="1"/>
</dbReference>